<dbReference type="EMBL" id="JAPEQW010000026">
    <property type="protein sequence ID" value="MCW8040662.1"/>
    <property type="molecule type" value="Genomic_DNA"/>
</dbReference>
<protein>
    <submittedName>
        <fullName evidence="2">DUF6198 family protein</fullName>
    </submittedName>
</protein>
<keyword evidence="1" id="KW-0472">Membrane</keyword>
<keyword evidence="3" id="KW-1185">Reference proteome</keyword>
<comment type="caution">
    <text evidence="2">The sequence shown here is derived from an EMBL/GenBank/DDBJ whole genome shotgun (WGS) entry which is preliminary data.</text>
</comment>
<keyword evidence="1" id="KW-1133">Transmembrane helix</keyword>
<feature type="transmembrane region" description="Helical" evidence="1">
    <location>
        <begin position="47"/>
        <end position="64"/>
    </location>
</feature>
<organism evidence="2 3">
    <name type="scientific">Acinetobacter entericus</name>
    <dbReference type="NCBI Taxonomy" id="2989714"/>
    <lineage>
        <taxon>Bacteria</taxon>
        <taxon>Pseudomonadati</taxon>
        <taxon>Pseudomonadota</taxon>
        <taxon>Gammaproteobacteria</taxon>
        <taxon>Moraxellales</taxon>
        <taxon>Moraxellaceae</taxon>
        <taxon>Acinetobacter</taxon>
    </lineage>
</organism>
<dbReference type="Proteomes" id="UP001209682">
    <property type="component" value="Unassembled WGS sequence"/>
</dbReference>
<evidence type="ECO:0000313" key="3">
    <source>
        <dbReference type="Proteomes" id="UP001209682"/>
    </source>
</evidence>
<accession>A0ABT3NM75</accession>
<keyword evidence="1" id="KW-0812">Transmembrane</keyword>
<evidence type="ECO:0000256" key="1">
    <source>
        <dbReference type="SAM" id="Phobius"/>
    </source>
</evidence>
<dbReference type="InterPro" id="IPR038750">
    <property type="entry name" value="YczE/YyaS-like"/>
</dbReference>
<evidence type="ECO:0000313" key="2">
    <source>
        <dbReference type="EMBL" id="MCW8040662.1"/>
    </source>
</evidence>
<reference evidence="2 3" key="1">
    <citation type="submission" date="2022-11" db="EMBL/GenBank/DDBJ databases">
        <title>Acinetobacter entericus sp. nov., isolated from the gut of the plastic-eating larvae of the Coleoptera insect Zophobas atratus.</title>
        <authorList>
            <person name="Dong X."/>
            <person name="Yang Y."/>
        </authorList>
    </citation>
    <scope>NUCLEOTIDE SEQUENCE [LARGE SCALE GENOMIC DNA]</scope>
    <source>
        <strain evidence="2 3">BIT-DXN8</strain>
    </source>
</reference>
<proteinExistence type="predicted"/>
<sequence length="118" mass="13490">MPAHFISRFALLIFGVVLSIHSNLGTSPISSVPYSFSFILDRSIETLTVLMHILMIALQMILLGKKFQWHQWLQLPDRQPDRQPDADYTRLEHSSLCSANSDMPIQLPHDRCGRLPGY</sequence>
<gene>
    <name evidence="2" type="ORF">OKC24_16110</name>
</gene>
<name>A0ABT3NM75_9GAMM</name>
<dbReference type="Pfam" id="PF19700">
    <property type="entry name" value="DUF6198"/>
    <property type="match status" value="1"/>
</dbReference>
<dbReference type="RefSeq" id="WP_265465997.1">
    <property type="nucleotide sequence ID" value="NZ_JAPEQW010000026.1"/>
</dbReference>